<sequence>MWLRGLNIGKRASLAFALLAAIVLGLGVFSVSQMNRMDDASDELRDNWLPSLLAAEGITNSIGRLRALTLRMVLLTDESDRQSTVAVVDGIAKALPDQLDAYVRWISGPNEQKLFDQLRGAYEKYSAVQQQVVNAVRSNKPDDAVRLVNGPLVSLADDLANAITQLADFNNAGAKQSTDVSQDTFDSAVTMVIATLAISLVITVILALMLTRSIVRPLGEALSVANVIAAGDLTQRIQVSGSDEPARLMGALQTMQKNLHGAIQSIADSSNQLASASEELHAVTEDSTRGLHQQNTEIEQAATAVNQMTAAVEEVARNAVSTSEASKESNNTAIRGREQVRETVESISQLTRDVTDTSGEVEKLAEQIREISKVLDVIRSIAEQTNLLALNAAIEAARAGEAGRGFAVVADEVRALAHRTQQSTQEIEGMIGGIQTGTEKTVTAMQNSNQRARSTLDVAKGAGQALEQITEAIAMINERNLVIASASEEQAQVAREVDRNLVNIRDLSMQTSAGANQTSASSQELSRLAVDLNALVTRFKI</sequence>
<evidence type="ECO:0000256" key="2">
    <source>
        <dbReference type="ARBA" id="ARBA00022500"/>
    </source>
</evidence>
<evidence type="ECO:0000256" key="1">
    <source>
        <dbReference type="ARBA" id="ARBA00004141"/>
    </source>
</evidence>
<feature type="transmembrane region" description="Helical" evidence="10">
    <location>
        <begin position="188"/>
        <end position="210"/>
    </location>
</feature>
<dbReference type="CDD" id="cd06225">
    <property type="entry name" value="HAMP"/>
    <property type="match status" value="1"/>
</dbReference>
<keyword evidence="4 10" id="KW-1133">Transmembrane helix</keyword>
<dbReference type="Gene3D" id="1.10.287.950">
    <property type="entry name" value="Methyl-accepting chemotaxis protein"/>
    <property type="match status" value="1"/>
</dbReference>
<dbReference type="PROSITE" id="PS50885">
    <property type="entry name" value="HAMP"/>
    <property type="match status" value="1"/>
</dbReference>
<dbReference type="InterPro" id="IPR004090">
    <property type="entry name" value="Chemotax_Me-accpt_rcpt"/>
</dbReference>
<feature type="coiled-coil region" evidence="9">
    <location>
        <begin position="266"/>
        <end position="318"/>
    </location>
</feature>
<dbReference type="SMART" id="SM00304">
    <property type="entry name" value="HAMP"/>
    <property type="match status" value="2"/>
</dbReference>
<dbReference type="PANTHER" id="PTHR32089:SF120">
    <property type="entry name" value="METHYL-ACCEPTING CHEMOTAXIS PROTEIN TLPQ"/>
    <property type="match status" value="1"/>
</dbReference>
<keyword evidence="9" id="KW-0175">Coiled coil</keyword>
<dbReference type="FunFam" id="1.10.287.950:FF:000001">
    <property type="entry name" value="Methyl-accepting chemotaxis sensory transducer"/>
    <property type="match status" value="1"/>
</dbReference>
<name>A0A1M7MUW3_9GAMM</name>
<dbReference type="AlphaFoldDB" id="A0A1M7MUW3"/>
<dbReference type="GO" id="GO:0004888">
    <property type="term" value="F:transmembrane signaling receptor activity"/>
    <property type="evidence" value="ECO:0007669"/>
    <property type="project" value="InterPro"/>
</dbReference>
<keyword evidence="2" id="KW-0145">Chemotaxis</keyword>
<organism evidence="13 14">
    <name type="scientific">Phytopseudomonas punonensis</name>
    <dbReference type="NCBI Taxonomy" id="1220495"/>
    <lineage>
        <taxon>Bacteria</taxon>
        <taxon>Pseudomonadati</taxon>
        <taxon>Pseudomonadota</taxon>
        <taxon>Gammaproteobacteria</taxon>
        <taxon>Pseudomonadales</taxon>
        <taxon>Pseudomonadaceae</taxon>
        <taxon>Phytopseudomonas</taxon>
    </lineage>
</organism>
<proteinExistence type="inferred from homology"/>
<keyword evidence="3 10" id="KW-0812">Transmembrane</keyword>
<dbReference type="OrthoDB" id="8724574at2"/>
<protein>
    <submittedName>
        <fullName evidence="13">Methyl-accepting chemotaxis protein</fullName>
    </submittedName>
</protein>
<dbReference type="EMBL" id="FRBQ01000010">
    <property type="protein sequence ID" value="SHM94823.1"/>
    <property type="molecule type" value="Genomic_DNA"/>
</dbReference>
<dbReference type="PRINTS" id="PR00260">
    <property type="entry name" value="CHEMTRNSDUCR"/>
</dbReference>
<reference evidence="14" key="1">
    <citation type="submission" date="2016-11" db="EMBL/GenBank/DDBJ databases">
        <authorList>
            <person name="Varghese N."/>
            <person name="Submissions S."/>
        </authorList>
    </citation>
    <scope>NUCLEOTIDE SEQUENCE [LARGE SCALE GENOMIC DNA]</scope>
    <source>
        <strain evidence="14">CECT 8089</strain>
    </source>
</reference>
<dbReference type="InterPro" id="IPR024478">
    <property type="entry name" value="HlyB_4HB_MCP"/>
</dbReference>
<keyword evidence="14" id="KW-1185">Reference proteome</keyword>
<dbReference type="GO" id="GO:0006935">
    <property type="term" value="P:chemotaxis"/>
    <property type="evidence" value="ECO:0007669"/>
    <property type="project" value="UniProtKB-KW"/>
</dbReference>
<evidence type="ECO:0000256" key="3">
    <source>
        <dbReference type="ARBA" id="ARBA00022692"/>
    </source>
</evidence>
<evidence type="ECO:0000256" key="6">
    <source>
        <dbReference type="ARBA" id="ARBA00023224"/>
    </source>
</evidence>
<accession>A0A1M7MUW3</accession>
<dbReference type="STRING" id="1220495.SAMN05216288_0100"/>
<dbReference type="InterPro" id="IPR003660">
    <property type="entry name" value="HAMP_dom"/>
</dbReference>
<keyword evidence="6 8" id="KW-0807">Transducer</keyword>
<dbReference type="SMART" id="SM00283">
    <property type="entry name" value="MA"/>
    <property type="match status" value="1"/>
</dbReference>
<evidence type="ECO:0000256" key="7">
    <source>
        <dbReference type="ARBA" id="ARBA00029447"/>
    </source>
</evidence>
<evidence type="ECO:0000259" key="11">
    <source>
        <dbReference type="PROSITE" id="PS50111"/>
    </source>
</evidence>
<dbReference type="GO" id="GO:0016020">
    <property type="term" value="C:membrane"/>
    <property type="evidence" value="ECO:0007669"/>
    <property type="project" value="UniProtKB-SubCell"/>
</dbReference>
<evidence type="ECO:0000256" key="10">
    <source>
        <dbReference type="SAM" id="Phobius"/>
    </source>
</evidence>
<feature type="domain" description="Methyl-accepting transducer" evidence="11">
    <location>
        <begin position="269"/>
        <end position="505"/>
    </location>
</feature>
<evidence type="ECO:0000313" key="14">
    <source>
        <dbReference type="Proteomes" id="UP000184305"/>
    </source>
</evidence>
<dbReference type="PROSITE" id="PS50111">
    <property type="entry name" value="CHEMOTAXIS_TRANSDUC_2"/>
    <property type="match status" value="1"/>
</dbReference>
<evidence type="ECO:0000259" key="12">
    <source>
        <dbReference type="PROSITE" id="PS50885"/>
    </source>
</evidence>
<dbReference type="Pfam" id="PF00672">
    <property type="entry name" value="HAMP"/>
    <property type="match status" value="1"/>
</dbReference>
<evidence type="ECO:0000256" key="4">
    <source>
        <dbReference type="ARBA" id="ARBA00022989"/>
    </source>
</evidence>
<dbReference type="InterPro" id="IPR047347">
    <property type="entry name" value="YvaQ-like_sensor"/>
</dbReference>
<dbReference type="CDD" id="cd19411">
    <property type="entry name" value="MCP2201-like_sensor"/>
    <property type="match status" value="1"/>
</dbReference>
<evidence type="ECO:0000313" key="13">
    <source>
        <dbReference type="EMBL" id="SHM94823.1"/>
    </source>
</evidence>
<comment type="subcellular location">
    <subcellularLocation>
        <location evidence="1">Membrane</location>
        <topology evidence="1">Multi-pass membrane protein</topology>
    </subcellularLocation>
</comment>
<dbReference type="GO" id="GO:0007165">
    <property type="term" value="P:signal transduction"/>
    <property type="evidence" value="ECO:0007669"/>
    <property type="project" value="UniProtKB-KW"/>
</dbReference>
<evidence type="ECO:0000256" key="9">
    <source>
        <dbReference type="SAM" id="Coils"/>
    </source>
</evidence>
<evidence type="ECO:0000256" key="8">
    <source>
        <dbReference type="PROSITE-ProRule" id="PRU00284"/>
    </source>
</evidence>
<dbReference type="InterPro" id="IPR004089">
    <property type="entry name" value="MCPsignal_dom"/>
</dbReference>
<dbReference type="CDD" id="cd11386">
    <property type="entry name" value="MCP_signal"/>
    <property type="match status" value="1"/>
</dbReference>
<dbReference type="Proteomes" id="UP000184305">
    <property type="component" value="Unassembled WGS sequence"/>
</dbReference>
<dbReference type="Pfam" id="PF12729">
    <property type="entry name" value="4HB_MCP_1"/>
    <property type="match status" value="1"/>
</dbReference>
<gene>
    <name evidence="13" type="ORF">SAMN05216288_0100</name>
</gene>
<dbReference type="PANTHER" id="PTHR32089">
    <property type="entry name" value="METHYL-ACCEPTING CHEMOTAXIS PROTEIN MCPB"/>
    <property type="match status" value="1"/>
</dbReference>
<comment type="similarity">
    <text evidence="7">Belongs to the methyl-accepting chemotaxis (MCP) protein family.</text>
</comment>
<keyword evidence="5 10" id="KW-0472">Membrane</keyword>
<dbReference type="RefSeq" id="WP_073267974.1">
    <property type="nucleotide sequence ID" value="NZ_FRBQ01000010.1"/>
</dbReference>
<dbReference type="Pfam" id="PF00015">
    <property type="entry name" value="MCPsignal"/>
    <property type="match status" value="1"/>
</dbReference>
<feature type="domain" description="HAMP" evidence="12">
    <location>
        <begin position="212"/>
        <end position="264"/>
    </location>
</feature>
<evidence type="ECO:0000256" key="5">
    <source>
        <dbReference type="ARBA" id="ARBA00023136"/>
    </source>
</evidence>
<dbReference type="SUPFAM" id="SSF58104">
    <property type="entry name" value="Methyl-accepting chemotaxis protein (MCP) signaling domain"/>
    <property type="match status" value="1"/>
</dbReference>